<feature type="transmembrane region" description="Helical" evidence="4">
    <location>
        <begin position="7"/>
        <end position="31"/>
    </location>
</feature>
<dbReference type="InterPro" id="IPR001082">
    <property type="entry name" value="Pilin"/>
</dbReference>
<accession>A0ABS0APV9</accession>
<dbReference type="InterPro" id="IPR012902">
    <property type="entry name" value="N_methyl_site"/>
</dbReference>
<comment type="caution">
    <text evidence="5">The sequence shown here is derived from an EMBL/GenBank/DDBJ whole genome shotgun (WGS) entry which is preliminary data.</text>
</comment>
<protein>
    <submittedName>
        <fullName evidence="5">Type IV pilin structural subunit</fullName>
    </submittedName>
</protein>
<evidence type="ECO:0000256" key="2">
    <source>
        <dbReference type="ARBA" id="ARBA00022481"/>
    </source>
</evidence>
<evidence type="ECO:0000256" key="4">
    <source>
        <dbReference type="SAM" id="Phobius"/>
    </source>
</evidence>
<dbReference type="Pfam" id="PF07963">
    <property type="entry name" value="N_methyl"/>
    <property type="match status" value="1"/>
</dbReference>
<dbReference type="Pfam" id="PF00114">
    <property type="entry name" value="Pilin"/>
    <property type="match status" value="1"/>
</dbReference>
<dbReference type="NCBIfam" id="TIGR02532">
    <property type="entry name" value="IV_pilin_GFxxxE"/>
    <property type="match status" value="1"/>
</dbReference>
<dbReference type="PROSITE" id="PS00409">
    <property type="entry name" value="PROKAR_NTER_METHYL"/>
    <property type="match status" value="1"/>
</dbReference>
<organism evidence="5 6">
    <name type="scientific">Alloalcanivorax profundimaris</name>
    <dbReference type="NCBI Taxonomy" id="2735259"/>
    <lineage>
        <taxon>Bacteria</taxon>
        <taxon>Pseudomonadati</taxon>
        <taxon>Pseudomonadota</taxon>
        <taxon>Gammaproteobacteria</taxon>
        <taxon>Oceanospirillales</taxon>
        <taxon>Alcanivoracaceae</taxon>
        <taxon>Alloalcanivorax</taxon>
    </lineage>
</organism>
<keyword evidence="4" id="KW-1133">Transmembrane helix</keyword>
<evidence type="ECO:0000256" key="3">
    <source>
        <dbReference type="RuleBase" id="RU000389"/>
    </source>
</evidence>
<evidence type="ECO:0000256" key="1">
    <source>
        <dbReference type="ARBA" id="ARBA00005233"/>
    </source>
</evidence>
<evidence type="ECO:0000313" key="6">
    <source>
        <dbReference type="Proteomes" id="UP000662703"/>
    </source>
</evidence>
<dbReference type="Proteomes" id="UP000662703">
    <property type="component" value="Unassembled WGS sequence"/>
</dbReference>
<name>A0ABS0APV9_9GAMM</name>
<dbReference type="InterPro" id="IPR045584">
    <property type="entry name" value="Pilin-like"/>
</dbReference>
<dbReference type="Gene3D" id="3.30.700.10">
    <property type="entry name" value="Glycoprotein, Type 4 Pilin"/>
    <property type="match status" value="1"/>
</dbReference>
<comment type="similarity">
    <text evidence="1 3">Belongs to the N-Me-Phe pilin family.</text>
</comment>
<proteinExistence type="inferred from homology"/>
<gene>
    <name evidence="5" type="ORF">Y5W_01471</name>
</gene>
<keyword evidence="4" id="KW-0812">Transmembrane</keyword>
<dbReference type="RefSeq" id="WP_194864734.1">
    <property type="nucleotide sequence ID" value="NZ_ARXX01000018.1"/>
</dbReference>
<keyword evidence="2" id="KW-0488">Methylation</keyword>
<keyword evidence="4" id="KW-0472">Membrane</keyword>
<evidence type="ECO:0000313" key="5">
    <source>
        <dbReference type="EMBL" id="MBF5056177.1"/>
    </source>
</evidence>
<keyword evidence="3" id="KW-0281">Fimbrium</keyword>
<dbReference type="SUPFAM" id="SSF54523">
    <property type="entry name" value="Pili subunits"/>
    <property type="match status" value="1"/>
</dbReference>
<keyword evidence="6" id="KW-1185">Reference proteome</keyword>
<sequence length="164" mass="17016">MKQVQKGFTLIELMIVVAIIGILAAVAIPAYQDYTVRGKVTEGLGLASSAKVAVVDGFYSNDMAGVASAANEWAAKWTDTKYVDDITIGGGDGIITITYSADTPQIDGETLILTPSIDGNALAAGLEGNIDWACGSSLTTTATNRGLPVNAGTVDPRYVPTECK</sequence>
<dbReference type="EMBL" id="ARXX01000018">
    <property type="protein sequence ID" value="MBF5056177.1"/>
    <property type="molecule type" value="Genomic_DNA"/>
</dbReference>
<reference evidence="5 6" key="1">
    <citation type="submission" date="2012-09" db="EMBL/GenBank/DDBJ databases">
        <title>Genome Sequence of alkane-degrading Bacterium Alcanivorax sp. 521-1.</title>
        <authorList>
            <person name="Lai Q."/>
            <person name="Shao Z."/>
        </authorList>
    </citation>
    <scope>NUCLEOTIDE SEQUENCE [LARGE SCALE GENOMIC DNA]</scope>
    <source>
        <strain evidence="5 6">521-1</strain>
    </source>
</reference>